<feature type="compositionally biased region" description="Polar residues" evidence="6">
    <location>
        <begin position="1003"/>
        <end position="1021"/>
    </location>
</feature>
<dbReference type="InterPro" id="IPR036427">
    <property type="entry name" value="Bromodomain-like_sf"/>
</dbReference>
<proteinExistence type="inferred from homology"/>
<feature type="compositionally biased region" description="Pro residues" evidence="6">
    <location>
        <begin position="1083"/>
        <end position="1109"/>
    </location>
</feature>
<evidence type="ECO:0000256" key="6">
    <source>
        <dbReference type="SAM" id="MobiDB-lite"/>
    </source>
</evidence>
<feature type="compositionally biased region" description="Pro residues" evidence="6">
    <location>
        <begin position="731"/>
        <end position="746"/>
    </location>
</feature>
<dbReference type="PANTHER" id="PTHR22880">
    <property type="entry name" value="FALZ-RELATED BROMODOMAIN-CONTAINING PROTEINS"/>
    <property type="match status" value="1"/>
</dbReference>
<feature type="compositionally biased region" description="Pro residues" evidence="6">
    <location>
        <begin position="700"/>
        <end position="720"/>
    </location>
</feature>
<feature type="region of interest" description="Disordered" evidence="6">
    <location>
        <begin position="209"/>
        <end position="263"/>
    </location>
</feature>
<dbReference type="PROSITE" id="PS51525">
    <property type="entry name" value="NET"/>
    <property type="match status" value="1"/>
</dbReference>
<dbReference type="Pfam" id="PF17035">
    <property type="entry name" value="BET"/>
    <property type="match status" value="1"/>
</dbReference>
<dbReference type="Proteomes" id="UP000264840">
    <property type="component" value="Unplaced"/>
</dbReference>
<evidence type="ECO:0000256" key="1">
    <source>
        <dbReference type="ARBA" id="ARBA00022737"/>
    </source>
</evidence>
<feature type="region of interest" description="Disordered" evidence="6">
    <location>
        <begin position="1"/>
        <end position="97"/>
    </location>
</feature>
<dbReference type="SUPFAM" id="SSF47370">
    <property type="entry name" value="Bromodomain"/>
    <property type="match status" value="1"/>
</dbReference>
<dbReference type="InterPro" id="IPR031354">
    <property type="entry name" value="BRD4_CDT"/>
</dbReference>
<dbReference type="Pfam" id="PF00439">
    <property type="entry name" value="Bromodomain"/>
    <property type="match status" value="1"/>
</dbReference>
<feature type="compositionally biased region" description="Low complexity" evidence="6">
    <location>
        <begin position="770"/>
        <end position="784"/>
    </location>
</feature>
<feature type="compositionally biased region" description="Basic and acidic residues" evidence="6">
    <location>
        <begin position="1022"/>
        <end position="1075"/>
    </location>
</feature>
<feature type="domain" description="Bromo" evidence="7">
    <location>
        <begin position="117"/>
        <end position="189"/>
    </location>
</feature>
<dbReference type="InterPro" id="IPR027353">
    <property type="entry name" value="NET_dom"/>
</dbReference>
<evidence type="ECO:0000256" key="4">
    <source>
        <dbReference type="ARBA" id="ARBA00044509"/>
    </source>
</evidence>
<evidence type="ECO:0000259" key="7">
    <source>
        <dbReference type="PROSITE" id="PS50014"/>
    </source>
</evidence>
<name>A0A3Q2WS89_HAPBU</name>
<dbReference type="FunFam" id="1.20.1270.220:FF:000001">
    <property type="entry name" value="bromodomain-containing protein 2 isoform X1"/>
    <property type="match status" value="1"/>
</dbReference>
<evidence type="ECO:0000256" key="5">
    <source>
        <dbReference type="PROSITE-ProRule" id="PRU00035"/>
    </source>
</evidence>
<feature type="compositionally biased region" description="Pro residues" evidence="6">
    <location>
        <begin position="355"/>
        <end position="366"/>
    </location>
</feature>
<dbReference type="STRING" id="8153.ENSHBUP00000025054"/>
<dbReference type="GO" id="GO:0005634">
    <property type="term" value="C:nucleus"/>
    <property type="evidence" value="ECO:0007669"/>
    <property type="project" value="TreeGrafter"/>
</dbReference>
<dbReference type="Pfam" id="PF17105">
    <property type="entry name" value="BRD4_CDT"/>
    <property type="match status" value="1"/>
</dbReference>
<feature type="compositionally biased region" description="Polar residues" evidence="6">
    <location>
        <begin position="40"/>
        <end position="56"/>
    </location>
</feature>
<dbReference type="SMART" id="SM00297">
    <property type="entry name" value="BROMO"/>
    <property type="match status" value="1"/>
</dbReference>
<dbReference type="GeneTree" id="ENSGT00940000162790"/>
<dbReference type="GO" id="GO:0000785">
    <property type="term" value="C:chromatin"/>
    <property type="evidence" value="ECO:0007669"/>
    <property type="project" value="TreeGrafter"/>
</dbReference>
<feature type="region of interest" description="Disordered" evidence="6">
    <location>
        <begin position="653"/>
        <end position="784"/>
    </location>
</feature>
<feature type="region of interest" description="Disordered" evidence="6">
    <location>
        <begin position="456"/>
        <end position="493"/>
    </location>
</feature>
<feature type="compositionally biased region" description="Basic and acidic residues" evidence="6">
    <location>
        <begin position="905"/>
        <end position="920"/>
    </location>
</feature>
<dbReference type="Ensembl" id="ENSHBUT00000006966.1">
    <property type="protein sequence ID" value="ENSHBUP00000025054.1"/>
    <property type="gene ID" value="ENSHBUG00000006866.1"/>
</dbReference>
<keyword evidence="2" id="KW-0156">Chromatin regulator</keyword>
<dbReference type="PROSITE" id="PS00633">
    <property type="entry name" value="BROMODOMAIN_1"/>
    <property type="match status" value="1"/>
</dbReference>
<dbReference type="AlphaFoldDB" id="A0A3Q2WS89"/>
<organism evidence="9 10">
    <name type="scientific">Haplochromis burtoni</name>
    <name type="common">Burton's mouthbrooder</name>
    <name type="synonym">Chromis burtoni</name>
    <dbReference type="NCBI Taxonomy" id="8153"/>
    <lineage>
        <taxon>Eukaryota</taxon>
        <taxon>Metazoa</taxon>
        <taxon>Chordata</taxon>
        <taxon>Craniata</taxon>
        <taxon>Vertebrata</taxon>
        <taxon>Euteleostomi</taxon>
        <taxon>Actinopterygii</taxon>
        <taxon>Neopterygii</taxon>
        <taxon>Teleostei</taxon>
        <taxon>Neoteleostei</taxon>
        <taxon>Acanthomorphata</taxon>
        <taxon>Ovalentaria</taxon>
        <taxon>Cichlomorphae</taxon>
        <taxon>Cichliformes</taxon>
        <taxon>Cichlidae</taxon>
        <taxon>African cichlids</taxon>
        <taxon>Pseudocrenilabrinae</taxon>
        <taxon>Haplochromini</taxon>
        <taxon>Haplochromis</taxon>
    </lineage>
</organism>
<feature type="compositionally biased region" description="Basic and acidic residues" evidence="6">
    <location>
        <begin position="937"/>
        <end position="954"/>
    </location>
</feature>
<feature type="compositionally biased region" description="Low complexity" evidence="6">
    <location>
        <begin position="846"/>
        <end position="870"/>
    </location>
</feature>
<keyword evidence="1" id="KW-0677">Repeat</keyword>
<dbReference type="InterPro" id="IPR038336">
    <property type="entry name" value="NET_sf"/>
</dbReference>
<sequence>MTSVPPPTVTHPGLHPTAPILQSSPALIKQKKSQKRKADTTTPTANDQLSESSPISAENRPRRDSSRPSKQPKREASQPDSQHQLGGVLEMGGSGTPKRQEQLRWCARLVREMLSKKHVAYAWPFYKPVDAKALGLHDYHEIIKHPMDLSTIKKKLDNRQYRDAQEFAADVRLMFSNCYKYNPPDHDVVAMARKLQDVFEMRFAKMPDDPEEPVPVPTPSSALHPAPSTRQVPPPSAASEDESSSSSESESSGGDSEQERKQRLAELQEQLKAVHEQLAALSQPQVSKPKKKEREKKEKKKEKHKKKVGAEEPLETLPLAMLQASKKSKSSKEPISAKKDRKKPSKKEGVKNPRPAVPPQPGPTPLVPSASLEDVDIDMSADRCKPMSYEEKRQLSLDINKLPGDKLGRVVHIIQTREPSLKNSNPDEIEIDFETLKPSTLRELEKYVSSCLRKKKKPSAEKPLEMPNVTKMKTGSSSSGSSDSSDSEDSDSGNIHLAVCTSRVLGFVFNMLYFFISYCAVCTGLVPKQPKKTSTNKDTKRPQHQFIGSGVGPVTSQPQQPQLQPQSQLQTQLQSQLQLQPQLQPQTQPQVVQSKPPYIPAPAISLPVPSLDSSQLLASGFDPLAHFMNSHLTQSNTEPNATITTASAPVASGLLNTNAPTNQTPSETHPFLNQHPIIPSPAIHNALPQQPSRPSNRAAPLPPKPAQPPPSSLPSMPPASSPQLQPSLPLTLPPQPVPRPRVPSPPSHGILGTLSAQPPQALLEDDEEPTPTSSETPPLSQVHSLLQSLQPRAPTQTLHTHSPVQLGPPLHAQVMTTAAPVLTQRHGSGQAHMQQSFPHTHTSTPQQKGGVLQQKVQQLQQHQQQPSPQSKVEPFTTGCPSPLMMHSPPMPAFHSMGQQSPPQTKKHEQRSNMGIKEEKLSQSPVLPPSPFSPGVRQDAHKPDNKHRLDIKPMDGSRPISHLADSPAPPCSQQDNKIKQEPKTPIAPKKAQEVKIKNMGSWASLAQKSQSTPAFSVRSSSDSFERYKQVAREKEERERQLKAQAEQARREQEKLRRDDKDTAEPFRRVPDDDRRRPNQQSPHAPVPPASTPPTHSPQAPPTQSQAPPPTSASQNTLNQDRATARREAQERRRREAMADTIDINFQSDLMAIFEENLF</sequence>
<feature type="compositionally biased region" description="Low complexity" evidence="6">
    <location>
        <begin position="244"/>
        <end position="255"/>
    </location>
</feature>
<feature type="compositionally biased region" description="Polar residues" evidence="6">
    <location>
        <begin position="825"/>
        <end position="845"/>
    </location>
</feature>
<dbReference type="InterPro" id="IPR018359">
    <property type="entry name" value="Bromodomain_CS"/>
</dbReference>
<evidence type="ECO:0000313" key="9">
    <source>
        <dbReference type="Ensembl" id="ENSHBUP00000025054.1"/>
    </source>
</evidence>
<accession>A0A3Q2WS89</accession>
<feature type="domain" description="NET" evidence="8">
    <location>
        <begin position="377"/>
        <end position="459"/>
    </location>
</feature>
<dbReference type="PRINTS" id="PR00503">
    <property type="entry name" value="BROMODOMAIN"/>
</dbReference>
<dbReference type="Gene3D" id="1.20.920.10">
    <property type="entry name" value="Bromodomain-like"/>
    <property type="match status" value="1"/>
</dbReference>
<evidence type="ECO:0000256" key="3">
    <source>
        <dbReference type="ARBA" id="ARBA00023117"/>
    </source>
</evidence>
<dbReference type="PROSITE" id="PS50014">
    <property type="entry name" value="BROMODOMAIN_2"/>
    <property type="match status" value="1"/>
</dbReference>
<dbReference type="CDD" id="cd05498">
    <property type="entry name" value="Bromo_Brdt_II_like"/>
    <property type="match status" value="1"/>
</dbReference>
<feature type="region of interest" description="Disordered" evidence="6">
    <location>
        <begin position="279"/>
        <end position="373"/>
    </location>
</feature>
<reference evidence="9" key="2">
    <citation type="submission" date="2025-09" db="UniProtKB">
        <authorList>
            <consortium name="Ensembl"/>
        </authorList>
    </citation>
    <scope>IDENTIFICATION</scope>
</reference>
<evidence type="ECO:0000313" key="10">
    <source>
        <dbReference type="Proteomes" id="UP000264840"/>
    </source>
</evidence>
<dbReference type="PANTHER" id="PTHR22880:SF245">
    <property type="entry name" value="BROMODOMAIN-CONTAINING PROTEIN 4"/>
    <property type="match status" value="1"/>
</dbReference>
<feature type="compositionally biased region" description="Polar residues" evidence="6">
    <location>
        <begin position="654"/>
        <end position="667"/>
    </location>
</feature>
<feature type="region of interest" description="Disordered" evidence="6">
    <location>
        <begin position="825"/>
        <end position="1138"/>
    </location>
</feature>
<dbReference type="GO" id="GO:0006355">
    <property type="term" value="P:regulation of DNA-templated transcription"/>
    <property type="evidence" value="ECO:0007669"/>
    <property type="project" value="TreeGrafter"/>
</dbReference>
<protein>
    <submittedName>
        <fullName evidence="9">Bromodomain-containing protein 4-like</fullName>
    </submittedName>
</protein>
<feature type="region of interest" description="Disordered" evidence="6">
    <location>
        <begin position="529"/>
        <end position="563"/>
    </location>
</feature>
<reference evidence="9" key="1">
    <citation type="submission" date="2025-08" db="UniProtKB">
        <authorList>
            <consortium name="Ensembl"/>
        </authorList>
    </citation>
    <scope>IDENTIFICATION</scope>
</reference>
<dbReference type="GO" id="GO:0006338">
    <property type="term" value="P:chromatin remodeling"/>
    <property type="evidence" value="ECO:0007669"/>
    <property type="project" value="TreeGrafter"/>
</dbReference>
<feature type="compositionally biased region" description="Basic and acidic residues" evidence="6">
    <location>
        <begin position="1121"/>
        <end position="1136"/>
    </location>
</feature>
<dbReference type="InterPro" id="IPR050935">
    <property type="entry name" value="Bromo_chromatin_reader"/>
</dbReference>
<dbReference type="InterPro" id="IPR001487">
    <property type="entry name" value="Bromodomain"/>
</dbReference>
<keyword evidence="10" id="KW-1185">Reference proteome</keyword>
<feature type="compositionally biased region" description="Basic residues" evidence="6">
    <location>
        <begin position="288"/>
        <end position="307"/>
    </location>
</feature>
<dbReference type="FunFam" id="1.20.920.10:FF:000003">
    <property type="entry name" value="Bromodomain-containing protein 2"/>
    <property type="match status" value="1"/>
</dbReference>
<evidence type="ECO:0000256" key="2">
    <source>
        <dbReference type="ARBA" id="ARBA00022853"/>
    </source>
</evidence>
<feature type="compositionally biased region" description="Low complexity" evidence="6">
    <location>
        <begin position="475"/>
        <end position="484"/>
    </location>
</feature>
<comment type="similarity">
    <text evidence="4">Belongs to the BET family.</text>
</comment>
<dbReference type="Gene3D" id="1.20.1270.220">
    <property type="match status" value="1"/>
</dbReference>
<feature type="compositionally biased region" description="Low complexity" evidence="6">
    <location>
        <begin position="721"/>
        <end position="730"/>
    </location>
</feature>
<dbReference type="InterPro" id="IPR043509">
    <property type="entry name" value="Bromo_Brdt_II"/>
</dbReference>
<keyword evidence="3 5" id="KW-0103">Bromodomain</keyword>
<evidence type="ECO:0000259" key="8">
    <source>
        <dbReference type="PROSITE" id="PS51525"/>
    </source>
</evidence>
<feature type="compositionally biased region" description="Basic and acidic residues" evidence="6">
    <location>
        <begin position="59"/>
        <end position="77"/>
    </location>
</feature>
<feature type="compositionally biased region" description="Low complexity" evidence="6">
    <location>
        <begin position="553"/>
        <end position="563"/>
    </location>
</feature>